<accession>A0AAD7W7B1</accession>
<feature type="region of interest" description="Disordered" evidence="1">
    <location>
        <begin position="17"/>
        <end position="119"/>
    </location>
</feature>
<feature type="compositionally biased region" description="Basic and acidic residues" evidence="1">
    <location>
        <begin position="63"/>
        <end position="77"/>
    </location>
</feature>
<dbReference type="AlphaFoldDB" id="A0AAD7W7B1"/>
<organism evidence="2 3">
    <name type="scientific">Aldrovandia affinis</name>
    <dbReference type="NCBI Taxonomy" id="143900"/>
    <lineage>
        <taxon>Eukaryota</taxon>
        <taxon>Metazoa</taxon>
        <taxon>Chordata</taxon>
        <taxon>Craniata</taxon>
        <taxon>Vertebrata</taxon>
        <taxon>Euteleostomi</taxon>
        <taxon>Actinopterygii</taxon>
        <taxon>Neopterygii</taxon>
        <taxon>Teleostei</taxon>
        <taxon>Notacanthiformes</taxon>
        <taxon>Halosauridae</taxon>
        <taxon>Aldrovandia</taxon>
    </lineage>
</organism>
<reference evidence="2" key="1">
    <citation type="journal article" date="2023" name="Science">
        <title>Genome structures resolve the early diversification of teleost fishes.</title>
        <authorList>
            <person name="Parey E."/>
            <person name="Louis A."/>
            <person name="Montfort J."/>
            <person name="Bouchez O."/>
            <person name="Roques C."/>
            <person name="Iampietro C."/>
            <person name="Lluch J."/>
            <person name="Castinel A."/>
            <person name="Donnadieu C."/>
            <person name="Desvignes T."/>
            <person name="Floi Bucao C."/>
            <person name="Jouanno E."/>
            <person name="Wen M."/>
            <person name="Mejri S."/>
            <person name="Dirks R."/>
            <person name="Jansen H."/>
            <person name="Henkel C."/>
            <person name="Chen W.J."/>
            <person name="Zahm M."/>
            <person name="Cabau C."/>
            <person name="Klopp C."/>
            <person name="Thompson A.W."/>
            <person name="Robinson-Rechavi M."/>
            <person name="Braasch I."/>
            <person name="Lecointre G."/>
            <person name="Bobe J."/>
            <person name="Postlethwait J.H."/>
            <person name="Berthelot C."/>
            <person name="Roest Crollius H."/>
            <person name="Guiguen Y."/>
        </authorList>
    </citation>
    <scope>NUCLEOTIDE SEQUENCE</scope>
    <source>
        <strain evidence="2">NC1722</strain>
    </source>
</reference>
<sequence length="119" mass="13634">MRADVLVMRLCGKFPSLRERGSEHELARSERHSDSDSEPWLANNRDVTGVRPAGLYLSQATTREARLQSKRATDRNHRAPQSASTWLLSLERRHAKQRDREQRQGRVSRPSNPCDSAQT</sequence>
<comment type="caution">
    <text evidence="2">The sequence shown here is derived from an EMBL/GenBank/DDBJ whole genome shotgun (WGS) entry which is preliminary data.</text>
</comment>
<feature type="compositionally biased region" description="Basic and acidic residues" evidence="1">
    <location>
        <begin position="17"/>
        <end position="35"/>
    </location>
</feature>
<name>A0AAD7W7B1_9TELE</name>
<evidence type="ECO:0000313" key="3">
    <source>
        <dbReference type="Proteomes" id="UP001221898"/>
    </source>
</evidence>
<feature type="compositionally biased region" description="Polar residues" evidence="1">
    <location>
        <begin position="109"/>
        <end position="119"/>
    </location>
</feature>
<dbReference type="Proteomes" id="UP001221898">
    <property type="component" value="Unassembled WGS sequence"/>
</dbReference>
<keyword evidence="3" id="KW-1185">Reference proteome</keyword>
<protein>
    <submittedName>
        <fullName evidence="2">Uncharacterized protein</fullName>
    </submittedName>
</protein>
<dbReference type="EMBL" id="JAINUG010000247">
    <property type="protein sequence ID" value="KAJ8385529.1"/>
    <property type="molecule type" value="Genomic_DNA"/>
</dbReference>
<evidence type="ECO:0000256" key="1">
    <source>
        <dbReference type="SAM" id="MobiDB-lite"/>
    </source>
</evidence>
<proteinExistence type="predicted"/>
<evidence type="ECO:0000313" key="2">
    <source>
        <dbReference type="EMBL" id="KAJ8385529.1"/>
    </source>
</evidence>
<gene>
    <name evidence="2" type="ORF">AAFF_G00184830</name>
</gene>